<dbReference type="InterPro" id="IPR050217">
    <property type="entry name" value="Peroxiredoxin"/>
</dbReference>
<evidence type="ECO:0000256" key="9">
    <source>
        <dbReference type="SAM" id="MobiDB-lite"/>
    </source>
</evidence>
<evidence type="ECO:0000259" key="10">
    <source>
        <dbReference type="Pfam" id="PF10417"/>
    </source>
</evidence>
<dbReference type="GO" id="GO:0042744">
    <property type="term" value="P:hydrogen peroxide catabolic process"/>
    <property type="evidence" value="ECO:0007669"/>
    <property type="project" value="TreeGrafter"/>
</dbReference>
<dbReference type="GO" id="GO:0005829">
    <property type="term" value="C:cytosol"/>
    <property type="evidence" value="ECO:0007669"/>
    <property type="project" value="TreeGrafter"/>
</dbReference>
<keyword evidence="6" id="KW-1015">Disulfide bond</keyword>
<dbReference type="PANTHER" id="PTHR10681:SF111">
    <property type="entry name" value="PEROXIREDOXIN-1"/>
    <property type="match status" value="1"/>
</dbReference>
<dbReference type="Pfam" id="PF10417">
    <property type="entry name" value="1-cysPrx_C"/>
    <property type="match status" value="1"/>
</dbReference>
<evidence type="ECO:0000313" key="11">
    <source>
        <dbReference type="Ensembl" id="ENSSMRP00000025171.1"/>
    </source>
</evidence>
<protein>
    <recommendedName>
        <fullName evidence="2">thioredoxin-dependent peroxiredoxin</fullName>
        <ecNumber evidence="2">1.11.1.24</ecNumber>
    </recommendedName>
</protein>
<keyword evidence="3" id="KW-0575">Peroxidase</keyword>
<evidence type="ECO:0000256" key="4">
    <source>
        <dbReference type="ARBA" id="ARBA00022862"/>
    </source>
</evidence>
<reference evidence="11" key="1">
    <citation type="submission" date="2025-08" db="UniProtKB">
        <authorList>
            <consortium name="Ensembl"/>
        </authorList>
    </citation>
    <scope>IDENTIFICATION</scope>
</reference>
<dbReference type="GO" id="GO:0008379">
    <property type="term" value="F:thioredoxin peroxidase activity"/>
    <property type="evidence" value="ECO:0007669"/>
    <property type="project" value="TreeGrafter"/>
</dbReference>
<evidence type="ECO:0000256" key="8">
    <source>
        <dbReference type="ARBA" id="ARBA00049091"/>
    </source>
</evidence>
<dbReference type="GO" id="GO:0019430">
    <property type="term" value="P:removal of superoxide radicals"/>
    <property type="evidence" value="ECO:0007669"/>
    <property type="project" value="TreeGrafter"/>
</dbReference>
<sequence length="78" mass="8747">IFRRNSRFGHHALLKEGEGIITVNDLPVGRSVDETLDRVQAFRITDRHGEMCPVGWQPGGDTIKPTVKDSKTSFAKQQ</sequence>
<dbReference type="PANTHER" id="PTHR10681">
    <property type="entry name" value="THIOREDOXIN PEROXIDASE"/>
    <property type="match status" value="1"/>
</dbReference>
<dbReference type="Proteomes" id="UP000694421">
    <property type="component" value="Unplaced"/>
</dbReference>
<dbReference type="EC" id="1.11.1.24" evidence="2"/>
<evidence type="ECO:0000256" key="3">
    <source>
        <dbReference type="ARBA" id="ARBA00022559"/>
    </source>
</evidence>
<name>A0A8D0KLW7_SALMN</name>
<comment type="similarity">
    <text evidence="1">Belongs to the peroxiredoxin family. AhpC/Prx1 subfamily.</text>
</comment>
<accession>A0A8D0KLW7</accession>
<dbReference type="Gene3D" id="3.40.30.10">
    <property type="entry name" value="Glutaredoxin"/>
    <property type="match status" value="1"/>
</dbReference>
<keyword evidence="12" id="KW-1185">Reference proteome</keyword>
<dbReference type="GO" id="GO:0045454">
    <property type="term" value="P:cell redox homeostasis"/>
    <property type="evidence" value="ECO:0007669"/>
    <property type="project" value="TreeGrafter"/>
</dbReference>
<evidence type="ECO:0000256" key="6">
    <source>
        <dbReference type="ARBA" id="ARBA00023157"/>
    </source>
</evidence>
<feature type="region of interest" description="Disordered" evidence="9">
    <location>
        <begin position="53"/>
        <end position="78"/>
    </location>
</feature>
<evidence type="ECO:0000313" key="12">
    <source>
        <dbReference type="Proteomes" id="UP000694421"/>
    </source>
</evidence>
<dbReference type="AlphaFoldDB" id="A0A8D0KLW7"/>
<dbReference type="GeneTree" id="ENSGT00940000154277"/>
<comment type="catalytic activity">
    <reaction evidence="8">
        <text>a hydroperoxide + [thioredoxin]-dithiol = an alcohol + [thioredoxin]-disulfide + H2O</text>
        <dbReference type="Rhea" id="RHEA:62620"/>
        <dbReference type="Rhea" id="RHEA-COMP:10698"/>
        <dbReference type="Rhea" id="RHEA-COMP:10700"/>
        <dbReference type="ChEBI" id="CHEBI:15377"/>
        <dbReference type="ChEBI" id="CHEBI:29950"/>
        <dbReference type="ChEBI" id="CHEBI:30879"/>
        <dbReference type="ChEBI" id="CHEBI:35924"/>
        <dbReference type="ChEBI" id="CHEBI:50058"/>
        <dbReference type="EC" id="1.11.1.24"/>
    </reaction>
</comment>
<keyword evidence="7" id="KW-0676">Redox-active center</keyword>
<keyword evidence="4" id="KW-0049">Antioxidant</keyword>
<feature type="domain" description="Peroxiredoxin C-terminal" evidence="10">
    <location>
        <begin position="41"/>
        <end position="72"/>
    </location>
</feature>
<evidence type="ECO:0000256" key="2">
    <source>
        <dbReference type="ARBA" id="ARBA00013017"/>
    </source>
</evidence>
<dbReference type="Ensembl" id="ENSSMRT00000029476.1">
    <property type="protein sequence ID" value="ENSSMRP00000025171.1"/>
    <property type="gene ID" value="ENSSMRG00000019472.1"/>
</dbReference>
<evidence type="ECO:0000256" key="7">
    <source>
        <dbReference type="ARBA" id="ARBA00023284"/>
    </source>
</evidence>
<keyword evidence="5" id="KW-0560">Oxidoreductase</keyword>
<dbReference type="InterPro" id="IPR019479">
    <property type="entry name" value="Peroxiredoxin_C"/>
</dbReference>
<dbReference type="OMA" id="RNSRFGH"/>
<dbReference type="SUPFAM" id="SSF52833">
    <property type="entry name" value="Thioredoxin-like"/>
    <property type="match status" value="1"/>
</dbReference>
<proteinExistence type="inferred from homology"/>
<evidence type="ECO:0000256" key="1">
    <source>
        <dbReference type="ARBA" id="ARBA00009796"/>
    </source>
</evidence>
<dbReference type="GO" id="GO:0045321">
    <property type="term" value="P:leukocyte activation"/>
    <property type="evidence" value="ECO:0007669"/>
    <property type="project" value="TreeGrafter"/>
</dbReference>
<evidence type="ECO:0000256" key="5">
    <source>
        <dbReference type="ARBA" id="ARBA00023002"/>
    </source>
</evidence>
<reference evidence="11" key="2">
    <citation type="submission" date="2025-09" db="UniProtKB">
        <authorList>
            <consortium name="Ensembl"/>
        </authorList>
    </citation>
    <scope>IDENTIFICATION</scope>
</reference>
<dbReference type="InterPro" id="IPR036249">
    <property type="entry name" value="Thioredoxin-like_sf"/>
</dbReference>
<organism evidence="11 12">
    <name type="scientific">Salvator merianae</name>
    <name type="common">Argentine black and white tegu</name>
    <name type="synonym">Tupinambis merianae</name>
    <dbReference type="NCBI Taxonomy" id="96440"/>
    <lineage>
        <taxon>Eukaryota</taxon>
        <taxon>Metazoa</taxon>
        <taxon>Chordata</taxon>
        <taxon>Craniata</taxon>
        <taxon>Vertebrata</taxon>
        <taxon>Euteleostomi</taxon>
        <taxon>Lepidosauria</taxon>
        <taxon>Squamata</taxon>
        <taxon>Bifurcata</taxon>
        <taxon>Unidentata</taxon>
        <taxon>Episquamata</taxon>
        <taxon>Laterata</taxon>
        <taxon>Teiioidea</taxon>
        <taxon>Teiidae</taxon>
        <taxon>Salvator</taxon>
    </lineage>
</organism>